<organism evidence="2 3">
    <name type="scientific">Serratia rubidaea</name>
    <name type="common">Serratia marinorubra</name>
    <dbReference type="NCBI Taxonomy" id="61652"/>
    <lineage>
        <taxon>Bacteria</taxon>
        <taxon>Pseudomonadati</taxon>
        <taxon>Pseudomonadota</taxon>
        <taxon>Gammaproteobacteria</taxon>
        <taxon>Enterobacterales</taxon>
        <taxon>Yersiniaceae</taxon>
        <taxon>Serratia</taxon>
    </lineage>
</organism>
<dbReference type="Proteomes" id="UP000271603">
    <property type="component" value="Chromosome"/>
</dbReference>
<dbReference type="SUPFAM" id="SSF53383">
    <property type="entry name" value="PLP-dependent transferases"/>
    <property type="match status" value="1"/>
</dbReference>
<reference evidence="2 3" key="1">
    <citation type="submission" date="2018-12" db="EMBL/GenBank/DDBJ databases">
        <authorList>
            <consortium name="Pathogen Informatics"/>
        </authorList>
    </citation>
    <scope>NUCLEOTIDE SEQUENCE [LARGE SCALE GENOMIC DNA]</scope>
    <source>
        <strain evidence="2 3">NCTC9419</strain>
    </source>
</reference>
<dbReference type="Gene3D" id="3.90.1150.10">
    <property type="entry name" value="Aspartate Aminotransferase, domain 1"/>
    <property type="match status" value="1"/>
</dbReference>
<dbReference type="AlphaFoldDB" id="A0A447QPC3"/>
<evidence type="ECO:0000256" key="1">
    <source>
        <dbReference type="ARBA" id="ARBA00001933"/>
    </source>
</evidence>
<dbReference type="PANTHER" id="PTHR43713">
    <property type="entry name" value="GLUTAMATE-1-SEMIALDEHYDE 2,1-AMINOMUTASE"/>
    <property type="match status" value="1"/>
</dbReference>
<name>A0A447QPC3_SERRU</name>
<evidence type="ECO:0000313" key="2">
    <source>
        <dbReference type="EMBL" id="VEA71860.1"/>
    </source>
</evidence>
<accession>A0A447QPC3</accession>
<keyword evidence="2" id="KW-0413">Isomerase</keyword>
<evidence type="ECO:0000313" key="3">
    <source>
        <dbReference type="Proteomes" id="UP000271603"/>
    </source>
</evidence>
<dbReference type="InterPro" id="IPR015422">
    <property type="entry name" value="PyrdxlP-dep_Trfase_small"/>
</dbReference>
<dbReference type="EC" id="5.4.3.8" evidence="2"/>
<comment type="cofactor">
    <cofactor evidence="1">
        <name>pyridoxal 5'-phosphate</name>
        <dbReference type="ChEBI" id="CHEBI:597326"/>
    </cofactor>
</comment>
<protein>
    <submittedName>
        <fullName evidence="2">Glutamate-1-semialdehyde 2,1-aminomutase</fullName>
        <ecNumber evidence="2">5.4.3.8</ecNumber>
    </submittedName>
</protein>
<dbReference type="GO" id="GO:0042286">
    <property type="term" value="F:glutamate-1-semialdehyde 2,1-aminomutase activity"/>
    <property type="evidence" value="ECO:0007669"/>
    <property type="project" value="UniProtKB-EC"/>
</dbReference>
<dbReference type="InterPro" id="IPR015424">
    <property type="entry name" value="PyrdxlP-dep_Trfase"/>
</dbReference>
<dbReference type="EMBL" id="LR134155">
    <property type="protein sequence ID" value="VEA71860.1"/>
    <property type="molecule type" value="Genomic_DNA"/>
</dbReference>
<proteinExistence type="predicted"/>
<gene>
    <name evidence="2" type="primary">hemL_1</name>
    <name evidence="2" type="ORF">NCTC9419_03434</name>
</gene>
<dbReference type="PANTHER" id="PTHR43713:SF3">
    <property type="entry name" value="GLUTAMATE-1-SEMIALDEHYDE 2,1-AMINOMUTASE 1, CHLOROPLASTIC-RELATED"/>
    <property type="match status" value="1"/>
</dbReference>
<sequence>MVNNVGGMFGLFFTDAETVTCYQDVMKCDAERFKRFFHLMLDEGVYLAPSAFEAGFMSVAHSKEDIQRTIDAARRCFAKL</sequence>